<dbReference type="InterPro" id="IPR023576">
    <property type="entry name" value="UbiE/COQ5_MeTrFase_CS"/>
</dbReference>
<feature type="domain" description="Methyltransferase" evidence="5">
    <location>
        <begin position="73"/>
        <end position="164"/>
    </location>
</feature>
<proteinExistence type="predicted"/>
<evidence type="ECO:0000256" key="3">
    <source>
        <dbReference type="ARBA" id="ARBA00022691"/>
    </source>
</evidence>
<sequence>MHLFRRRQTRHRDQAPQPVEPQAIDDRVRSTDTPYFLPKDAEEDSRLNFQHRALYAAIGNHYLAPLTPETDTILDVGTGTGIWPVEMSHLFPKAHILGLDVSSTSFQHPSTAAYTFMLGDILHGLPFPDKQFAFVHQRLLVAAIPTAQWPTAIKELIRVTRPGGWIEILEIGVTIKQAGPETTRLLAWMGACSKERGFDMAVVPQLGQMLIEAGIQDVEIHHIPAPLGTWGGHVGAMLKANVLSAFGALKGIYCTQAQMSPAHFDAWVKDVSEEWETLRASYVFHAAYGRRALGA</sequence>
<dbReference type="CDD" id="cd02440">
    <property type="entry name" value="AdoMet_MTases"/>
    <property type="match status" value="1"/>
</dbReference>
<reference evidence="6 7" key="1">
    <citation type="submission" date="2023-02" db="EMBL/GenBank/DDBJ databases">
        <title>Dictyobacter halimunensis sp. nov., a new member of the class Ktedonobacteria from forest soil in a geothermal area.</title>
        <authorList>
            <person name="Rachmania M.K."/>
            <person name="Ningsih F."/>
            <person name="Sakai Y."/>
            <person name="Yabe S."/>
            <person name="Yokota A."/>
            <person name="Sjamsuridzal W."/>
        </authorList>
    </citation>
    <scope>NUCLEOTIDE SEQUENCE [LARGE SCALE GENOMIC DNA]</scope>
    <source>
        <strain evidence="6 7">S3.2.2.5</strain>
    </source>
</reference>
<dbReference type="InterPro" id="IPR029063">
    <property type="entry name" value="SAM-dependent_MTases_sf"/>
</dbReference>
<evidence type="ECO:0000259" key="5">
    <source>
        <dbReference type="Pfam" id="PF13649"/>
    </source>
</evidence>
<dbReference type="EMBL" id="BSRI01000001">
    <property type="protein sequence ID" value="GLV55947.1"/>
    <property type="molecule type" value="Genomic_DNA"/>
</dbReference>
<keyword evidence="1" id="KW-0489">Methyltransferase</keyword>
<dbReference type="PROSITE" id="PS01184">
    <property type="entry name" value="UBIE_2"/>
    <property type="match status" value="1"/>
</dbReference>
<dbReference type="Pfam" id="PF13649">
    <property type="entry name" value="Methyltransf_25"/>
    <property type="match status" value="1"/>
</dbReference>
<name>A0ABQ6FQE0_9CHLR</name>
<evidence type="ECO:0000256" key="1">
    <source>
        <dbReference type="ARBA" id="ARBA00022603"/>
    </source>
</evidence>
<comment type="caution">
    <text evidence="6">The sequence shown here is derived from an EMBL/GenBank/DDBJ whole genome shotgun (WGS) entry which is preliminary data.</text>
</comment>
<feature type="compositionally biased region" description="Basic residues" evidence="4">
    <location>
        <begin position="1"/>
        <end position="10"/>
    </location>
</feature>
<keyword evidence="7" id="KW-1185">Reference proteome</keyword>
<feature type="region of interest" description="Disordered" evidence="4">
    <location>
        <begin position="1"/>
        <end position="30"/>
    </location>
</feature>
<dbReference type="InterPro" id="IPR041698">
    <property type="entry name" value="Methyltransf_25"/>
</dbReference>
<evidence type="ECO:0000313" key="7">
    <source>
        <dbReference type="Proteomes" id="UP001344906"/>
    </source>
</evidence>
<accession>A0ABQ6FQE0</accession>
<keyword evidence="2" id="KW-0808">Transferase</keyword>
<keyword evidence="3" id="KW-0949">S-adenosyl-L-methionine</keyword>
<evidence type="ECO:0000256" key="4">
    <source>
        <dbReference type="SAM" id="MobiDB-lite"/>
    </source>
</evidence>
<dbReference type="Gene3D" id="3.40.50.150">
    <property type="entry name" value="Vaccinia Virus protein VP39"/>
    <property type="match status" value="1"/>
</dbReference>
<dbReference type="Proteomes" id="UP001344906">
    <property type="component" value="Unassembled WGS sequence"/>
</dbReference>
<evidence type="ECO:0000313" key="6">
    <source>
        <dbReference type="EMBL" id="GLV55947.1"/>
    </source>
</evidence>
<evidence type="ECO:0000256" key="2">
    <source>
        <dbReference type="ARBA" id="ARBA00022679"/>
    </source>
</evidence>
<protein>
    <recommendedName>
        <fullName evidence="5">Methyltransferase domain-containing protein</fullName>
    </recommendedName>
</protein>
<dbReference type="SUPFAM" id="SSF53335">
    <property type="entry name" value="S-adenosyl-L-methionine-dependent methyltransferases"/>
    <property type="match status" value="1"/>
</dbReference>
<dbReference type="RefSeq" id="WP_338250760.1">
    <property type="nucleotide sequence ID" value="NZ_BSRI01000001.1"/>
</dbReference>
<organism evidence="6 7">
    <name type="scientific">Dictyobacter halimunensis</name>
    <dbReference type="NCBI Taxonomy" id="3026934"/>
    <lineage>
        <taxon>Bacteria</taxon>
        <taxon>Bacillati</taxon>
        <taxon>Chloroflexota</taxon>
        <taxon>Ktedonobacteria</taxon>
        <taxon>Ktedonobacterales</taxon>
        <taxon>Dictyobacteraceae</taxon>
        <taxon>Dictyobacter</taxon>
    </lineage>
</organism>
<gene>
    <name evidence="6" type="ORF">KDH_27910</name>
</gene>
<dbReference type="PANTHER" id="PTHR43591">
    <property type="entry name" value="METHYLTRANSFERASE"/>
    <property type="match status" value="1"/>
</dbReference>